<name>A0A443J4E7_9RHOB</name>
<feature type="transmembrane region" description="Helical" evidence="1">
    <location>
        <begin position="7"/>
        <end position="30"/>
    </location>
</feature>
<dbReference type="InterPro" id="IPR046475">
    <property type="entry name" value="DUF6796"/>
</dbReference>
<evidence type="ECO:0008006" key="4">
    <source>
        <dbReference type="Google" id="ProtNLM"/>
    </source>
</evidence>
<sequence>MDRKQNLPLLAGLLGALFWIAADMLLVGFVPRPEAWPLFSQTLRSRLDPNMAMLMLDGSATRLIWGICLATLSVVLYVSAVPGLRRLMPGGLSGTIPTALLFYGYVTSPVGHAGFGYVGLQAQSIAASGPEVTDAQVLAFNQFVWILQLHWLVSVLASAAGWLLLFAMTLAGRSALARWTAITNPIVLAPLTGALCAQFPENLAAALLGCASLNIAQAIFFAVALTAPGKPETGP</sequence>
<feature type="transmembrane region" description="Helical" evidence="1">
    <location>
        <begin position="206"/>
        <end position="227"/>
    </location>
</feature>
<comment type="caution">
    <text evidence="2">The sequence shown here is derived from an EMBL/GenBank/DDBJ whole genome shotgun (WGS) entry which is preliminary data.</text>
</comment>
<keyword evidence="1" id="KW-0472">Membrane</keyword>
<reference evidence="2 3" key="2">
    <citation type="submission" date="2019-01" db="EMBL/GenBank/DDBJ databases">
        <authorList>
            <person name="Li Y."/>
        </authorList>
    </citation>
    <scope>NUCLEOTIDE SEQUENCE [LARGE SCALE GENOMIC DNA]</scope>
    <source>
        <strain evidence="2 3">2D-5</strain>
    </source>
</reference>
<keyword evidence="1" id="KW-1133">Transmembrane helix</keyword>
<protein>
    <recommendedName>
        <fullName evidence="4">DUF4386 family protein</fullName>
    </recommendedName>
</protein>
<evidence type="ECO:0000256" key="1">
    <source>
        <dbReference type="SAM" id="Phobius"/>
    </source>
</evidence>
<evidence type="ECO:0000313" key="2">
    <source>
        <dbReference type="EMBL" id="RWR15327.1"/>
    </source>
</evidence>
<dbReference type="AlphaFoldDB" id="A0A443J4E7"/>
<gene>
    <name evidence="2" type="ORF">D2T33_00120</name>
</gene>
<feature type="transmembrane region" description="Helical" evidence="1">
    <location>
        <begin position="143"/>
        <end position="167"/>
    </location>
</feature>
<keyword evidence="3" id="KW-1185">Reference proteome</keyword>
<dbReference type="Pfam" id="PF20599">
    <property type="entry name" value="DUF6796"/>
    <property type="match status" value="1"/>
</dbReference>
<proteinExistence type="predicted"/>
<dbReference type="EMBL" id="SAUW01000001">
    <property type="protein sequence ID" value="RWR15327.1"/>
    <property type="molecule type" value="Genomic_DNA"/>
</dbReference>
<feature type="transmembrane region" description="Helical" evidence="1">
    <location>
        <begin position="63"/>
        <end position="80"/>
    </location>
</feature>
<feature type="transmembrane region" description="Helical" evidence="1">
    <location>
        <begin position="87"/>
        <end position="106"/>
    </location>
</feature>
<organism evidence="2 3">
    <name type="scientific">Paenirhodobacter populi</name>
    <dbReference type="NCBI Taxonomy" id="2306993"/>
    <lineage>
        <taxon>Bacteria</taxon>
        <taxon>Pseudomonadati</taxon>
        <taxon>Pseudomonadota</taxon>
        <taxon>Alphaproteobacteria</taxon>
        <taxon>Rhodobacterales</taxon>
        <taxon>Rhodobacter group</taxon>
        <taxon>Paenirhodobacter</taxon>
    </lineage>
</organism>
<dbReference type="Proteomes" id="UP000285710">
    <property type="component" value="Unassembled WGS sequence"/>
</dbReference>
<reference evidence="2 3" key="1">
    <citation type="submission" date="2019-01" db="EMBL/GenBank/DDBJ databases">
        <title>Sinorhodobacter populi sp. nov. isolated from the symptomatic bark tissue of Populus euramericana canker.</title>
        <authorList>
            <person name="Xu G."/>
        </authorList>
    </citation>
    <scope>NUCLEOTIDE SEQUENCE [LARGE SCALE GENOMIC DNA]</scope>
    <source>
        <strain evidence="2 3">2D-5</strain>
    </source>
</reference>
<dbReference type="RefSeq" id="WP_128268391.1">
    <property type="nucleotide sequence ID" value="NZ_SAUW01000001.1"/>
</dbReference>
<accession>A0A443J4E7</accession>
<evidence type="ECO:0000313" key="3">
    <source>
        <dbReference type="Proteomes" id="UP000285710"/>
    </source>
</evidence>
<keyword evidence="1" id="KW-0812">Transmembrane</keyword>